<sequence length="95" mass="11198">MQRIPVEVAERIIANLSDKDLFIGSSIGDIYREIQAVREEERKGEIDWLDAEYDIETLIDWMDLFTLDQIRIMEDMLKNGMIVDSQEEEIIRHAI</sequence>
<feature type="domain" description="F-box" evidence="1">
    <location>
        <begin position="1"/>
        <end position="51"/>
    </location>
</feature>
<evidence type="ECO:0000313" key="2">
    <source>
        <dbReference type="EMBL" id="PKY62890.1"/>
    </source>
</evidence>
<dbReference type="EMBL" id="LLXI01008308">
    <property type="protein sequence ID" value="PKY62890.1"/>
    <property type="molecule type" value="Genomic_DNA"/>
</dbReference>
<name>A0A2I1HVG7_9GLOM</name>
<evidence type="ECO:0000313" key="3">
    <source>
        <dbReference type="Proteomes" id="UP000234323"/>
    </source>
</evidence>
<keyword evidence="3" id="KW-1185">Reference proteome</keyword>
<reference evidence="2 3" key="1">
    <citation type="submission" date="2015-10" db="EMBL/GenBank/DDBJ databases">
        <title>Genome analyses suggest a sexual origin of heterokaryosis in a supposedly ancient asexual fungus.</title>
        <authorList>
            <person name="Ropars J."/>
            <person name="Sedzielewska K."/>
            <person name="Noel J."/>
            <person name="Charron P."/>
            <person name="Farinelli L."/>
            <person name="Marton T."/>
            <person name="Kruger M."/>
            <person name="Pelin A."/>
            <person name="Brachmann A."/>
            <person name="Corradi N."/>
        </authorList>
    </citation>
    <scope>NUCLEOTIDE SEQUENCE [LARGE SCALE GENOMIC DNA]</scope>
    <source>
        <strain evidence="2 3">A4</strain>
    </source>
</reference>
<accession>A0A2I1HVG7</accession>
<gene>
    <name evidence="2" type="ORF">RhiirA4_490246</name>
</gene>
<comment type="caution">
    <text evidence="2">The sequence shown here is derived from an EMBL/GenBank/DDBJ whole genome shotgun (WGS) entry which is preliminary data.</text>
</comment>
<protein>
    <recommendedName>
        <fullName evidence="1">F-box domain-containing protein</fullName>
    </recommendedName>
</protein>
<dbReference type="InterPro" id="IPR001810">
    <property type="entry name" value="F-box_dom"/>
</dbReference>
<organism evidence="2 3">
    <name type="scientific">Rhizophagus irregularis</name>
    <dbReference type="NCBI Taxonomy" id="588596"/>
    <lineage>
        <taxon>Eukaryota</taxon>
        <taxon>Fungi</taxon>
        <taxon>Fungi incertae sedis</taxon>
        <taxon>Mucoromycota</taxon>
        <taxon>Glomeromycotina</taxon>
        <taxon>Glomeromycetes</taxon>
        <taxon>Glomerales</taxon>
        <taxon>Glomeraceae</taxon>
        <taxon>Rhizophagus</taxon>
    </lineage>
</organism>
<evidence type="ECO:0000259" key="1">
    <source>
        <dbReference type="PROSITE" id="PS50181"/>
    </source>
</evidence>
<dbReference type="Proteomes" id="UP000234323">
    <property type="component" value="Unassembled WGS sequence"/>
</dbReference>
<dbReference type="AlphaFoldDB" id="A0A2I1HVG7"/>
<dbReference type="OrthoDB" id="5534731at2759"/>
<dbReference type="PROSITE" id="PS50181">
    <property type="entry name" value="FBOX"/>
    <property type="match status" value="1"/>
</dbReference>
<proteinExistence type="predicted"/>